<keyword evidence="3" id="KW-1185">Reference proteome</keyword>
<protein>
    <recommendedName>
        <fullName evidence="4">D-glucuronyl C5-epimerase C-terminal domain-containing protein</fullName>
    </recommendedName>
</protein>
<keyword evidence="1" id="KW-0732">Signal</keyword>
<comment type="caution">
    <text evidence="2">The sequence shown here is derived from an EMBL/GenBank/DDBJ whole genome shotgun (WGS) entry which is preliminary data.</text>
</comment>
<evidence type="ECO:0008006" key="4">
    <source>
        <dbReference type="Google" id="ProtNLM"/>
    </source>
</evidence>
<dbReference type="AlphaFoldDB" id="A0A5R9IJS3"/>
<evidence type="ECO:0000313" key="3">
    <source>
        <dbReference type="Proteomes" id="UP000307790"/>
    </source>
</evidence>
<feature type="chain" id="PRO_5024279921" description="D-glucuronyl C5-epimerase C-terminal domain-containing protein" evidence="1">
    <location>
        <begin position="23"/>
        <end position="514"/>
    </location>
</feature>
<name>A0A5R9IJS3_9GAMM</name>
<evidence type="ECO:0000256" key="1">
    <source>
        <dbReference type="SAM" id="SignalP"/>
    </source>
</evidence>
<reference evidence="2 3" key="1">
    <citation type="submission" date="2019-05" db="EMBL/GenBank/DDBJ databases">
        <title>Genome sequences of Thalassotalea litorea 1K03283.</title>
        <authorList>
            <person name="Zhang D."/>
        </authorList>
    </citation>
    <scope>NUCLEOTIDE SEQUENCE [LARGE SCALE GENOMIC DNA]</scope>
    <source>
        <strain evidence="2 3">MCCC 1K03283</strain>
    </source>
</reference>
<organism evidence="2 3">
    <name type="scientific">Thalassotalea litorea</name>
    <dbReference type="NCBI Taxonomy" id="2020715"/>
    <lineage>
        <taxon>Bacteria</taxon>
        <taxon>Pseudomonadati</taxon>
        <taxon>Pseudomonadota</taxon>
        <taxon>Gammaproteobacteria</taxon>
        <taxon>Alteromonadales</taxon>
        <taxon>Colwelliaceae</taxon>
        <taxon>Thalassotalea</taxon>
    </lineage>
</organism>
<sequence>MKHLWLWLFAILFSLSSLKAIAEQPLRLEVLSANSGNQFTIPVPRNKIFLHSSLQLQKYSQDKFTPVKGVQFSYTLLWPNADKASDSIRALIVKLQEPVKKGDMLQLRFDQQSKEKIKPWKETPATLIDVSYSSGWLENALYAPLQTQQSGPPSWFDFAYRQFGYQLADMETVNQDPKVKRNYTTSAPWLYDRVYVLYQLYFQTGDLYFKQMAHVSAQVYRSHINEFGYFSLKKGNDIKYLLAPGMLIDYQFYPSNDTAELIHQFYQNSLRWPAQYQLGLTFWTERNLSVALANAISLWELTQSVESFTRIEALIKGSMRTLQTSQNKNLNCLAHPYRVHEGKSDNTLVCSPWMNALLAHQLWKLWRMTEMPEAAQLISAFGKNVVEQGSYLAPKGKIKGLTVPKYLIFAQSSKFEDPMAYSDMQHACDVAGLVVSARYLALQLQQDQSFYKDTMENLLLSCRASLGVDKKKNSWRIKPLRKFNWWFHSTGNLSWKLAELDEYERTKAEKTPAK</sequence>
<evidence type="ECO:0000313" key="2">
    <source>
        <dbReference type="EMBL" id="TLU65775.1"/>
    </source>
</evidence>
<proteinExistence type="predicted"/>
<gene>
    <name evidence="2" type="ORF">FE810_07640</name>
</gene>
<accession>A0A5R9IJS3</accession>
<feature type="signal peptide" evidence="1">
    <location>
        <begin position="1"/>
        <end position="22"/>
    </location>
</feature>
<dbReference type="Proteomes" id="UP000307790">
    <property type="component" value="Unassembled WGS sequence"/>
</dbReference>
<dbReference type="EMBL" id="VCBC01000006">
    <property type="protein sequence ID" value="TLU65775.1"/>
    <property type="molecule type" value="Genomic_DNA"/>
</dbReference>
<dbReference type="RefSeq" id="WP_138319436.1">
    <property type="nucleotide sequence ID" value="NZ_VCBC01000006.1"/>
</dbReference>
<dbReference type="OrthoDB" id="5759241at2"/>